<dbReference type="SMART" id="SM00728">
    <property type="entry name" value="ChW"/>
    <property type="match status" value="1"/>
</dbReference>
<sequence length="167" mass="17469">MVAEPVKTAAPETAAITVARLAAQDPGRHICYRAYIEGRGWLKPVCDGAAAGTAGAGQKIKSLNIAVSGTRGTAANAFVHNDHWKVPWNGVADGVDNYIGSTKPDYPYMLGFVINVGDGAVCQNAAVHDHGWGGLACDKPLGQAAGNYIFGGTLDDSLWLEAVRFTV</sequence>
<name>A0A5P2WI67_9ACTN</name>
<protein>
    <recommendedName>
        <fullName evidence="3">Clostridial hydrophobic W</fullName>
    </recommendedName>
</protein>
<organism evidence="1 2">
    <name type="scientific">Streptomyces nodosus</name>
    <dbReference type="NCBI Taxonomy" id="40318"/>
    <lineage>
        <taxon>Bacteria</taxon>
        <taxon>Bacillati</taxon>
        <taxon>Actinomycetota</taxon>
        <taxon>Actinomycetes</taxon>
        <taxon>Kitasatosporales</taxon>
        <taxon>Streptomycetaceae</taxon>
        <taxon>Streptomyces</taxon>
    </lineage>
</organism>
<dbReference type="Pfam" id="PF07538">
    <property type="entry name" value="ChW"/>
    <property type="match status" value="1"/>
</dbReference>
<dbReference type="OrthoDB" id="3444343at2"/>
<dbReference type="EMBL" id="CP023747">
    <property type="protein sequence ID" value="QEV43583.1"/>
    <property type="molecule type" value="Genomic_DNA"/>
</dbReference>
<dbReference type="AlphaFoldDB" id="A0A5P2WI67"/>
<evidence type="ECO:0000313" key="1">
    <source>
        <dbReference type="EMBL" id="QEV43583.1"/>
    </source>
</evidence>
<evidence type="ECO:0008006" key="3">
    <source>
        <dbReference type="Google" id="ProtNLM"/>
    </source>
</evidence>
<proteinExistence type="predicted"/>
<dbReference type="KEGG" id="snq:CP978_30360"/>
<evidence type="ECO:0000313" key="2">
    <source>
        <dbReference type="Proteomes" id="UP000325763"/>
    </source>
</evidence>
<gene>
    <name evidence="1" type="ORF">CP978_30360</name>
</gene>
<reference evidence="1 2" key="1">
    <citation type="submission" date="2017-09" db="EMBL/GenBank/DDBJ databases">
        <title>Streptomyces genome completion.</title>
        <authorList>
            <person name="Lee N."/>
            <person name="Cho B.-K."/>
        </authorList>
    </citation>
    <scope>NUCLEOTIDE SEQUENCE [LARGE SCALE GENOMIC DNA]</scope>
    <source>
        <strain evidence="1 2">ATCC 14899</strain>
    </source>
</reference>
<dbReference type="Proteomes" id="UP000325763">
    <property type="component" value="Chromosome"/>
</dbReference>
<accession>A0A5P2WI67</accession>
<dbReference type="InterPro" id="IPR006637">
    <property type="entry name" value="ChW"/>
</dbReference>